<dbReference type="InterPro" id="IPR032451">
    <property type="entry name" value="SMARCC_C"/>
</dbReference>
<dbReference type="Proteomes" id="UP001234989">
    <property type="component" value="Chromosome 1"/>
</dbReference>
<feature type="domain" description="SMARCC C-terminal" evidence="2">
    <location>
        <begin position="105"/>
        <end position="153"/>
    </location>
</feature>
<evidence type="ECO:0000256" key="1">
    <source>
        <dbReference type="SAM" id="MobiDB-lite"/>
    </source>
</evidence>
<proteinExistence type="predicted"/>
<gene>
    <name evidence="3" type="ORF">MTR67_006429</name>
</gene>
<protein>
    <recommendedName>
        <fullName evidence="2">SMARCC C-terminal domain-containing protein</fullName>
    </recommendedName>
</protein>
<accession>A0AAF0TC65</accession>
<evidence type="ECO:0000259" key="2">
    <source>
        <dbReference type="Pfam" id="PF16495"/>
    </source>
</evidence>
<dbReference type="AlphaFoldDB" id="A0AAF0TC65"/>
<organism evidence="3 4">
    <name type="scientific">Solanum verrucosum</name>
    <dbReference type="NCBI Taxonomy" id="315347"/>
    <lineage>
        <taxon>Eukaryota</taxon>
        <taxon>Viridiplantae</taxon>
        <taxon>Streptophyta</taxon>
        <taxon>Embryophyta</taxon>
        <taxon>Tracheophyta</taxon>
        <taxon>Spermatophyta</taxon>
        <taxon>Magnoliopsida</taxon>
        <taxon>eudicotyledons</taxon>
        <taxon>Gunneridae</taxon>
        <taxon>Pentapetalae</taxon>
        <taxon>asterids</taxon>
        <taxon>lamiids</taxon>
        <taxon>Solanales</taxon>
        <taxon>Solanaceae</taxon>
        <taxon>Solanoideae</taxon>
        <taxon>Solaneae</taxon>
        <taxon>Solanum</taxon>
    </lineage>
</organism>
<name>A0AAF0TC65_SOLVR</name>
<dbReference type="Pfam" id="PF16495">
    <property type="entry name" value="SWIRM-assoc_1"/>
    <property type="match status" value="2"/>
</dbReference>
<keyword evidence="4" id="KW-1185">Reference proteome</keyword>
<dbReference type="EMBL" id="CP133612">
    <property type="protein sequence ID" value="WMV13044.1"/>
    <property type="molecule type" value="Genomic_DNA"/>
</dbReference>
<feature type="region of interest" description="Disordered" evidence="1">
    <location>
        <begin position="1"/>
        <end position="32"/>
    </location>
</feature>
<evidence type="ECO:0000313" key="3">
    <source>
        <dbReference type="EMBL" id="WMV13044.1"/>
    </source>
</evidence>
<reference evidence="3" key="1">
    <citation type="submission" date="2023-08" db="EMBL/GenBank/DDBJ databases">
        <title>A de novo genome assembly of Solanum verrucosum Schlechtendal, a Mexican diploid species geographically isolated from the other diploid A-genome species in potato relatives.</title>
        <authorList>
            <person name="Hosaka K."/>
        </authorList>
    </citation>
    <scope>NUCLEOTIDE SEQUENCE</scope>
    <source>
        <tissue evidence="3">Young leaves</tissue>
    </source>
</reference>
<feature type="compositionally biased region" description="Polar residues" evidence="1">
    <location>
        <begin position="199"/>
        <end position="218"/>
    </location>
</feature>
<sequence>MRSKVGEEEEGRDCRAGEVKDSVDGRKDPLKTKNDLDIDKIKRAAVTALTAAAVKAKYLADQEEDQIRLLTTSLIEKQNPNPSSIIELGLVWLSSDHILPVSTIQVASLQLNKLESKITFFHDMDNVVMRVRELLERSKQRLLLERSQILKSRSVTHPVPQSVPANRPGMVFANTAPRLLNAMSSQRIPYSRPIMAGTPTPSSFMPTTVSGNSMQPSK</sequence>
<feature type="domain" description="SMARCC C-terminal" evidence="2">
    <location>
        <begin position="47"/>
        <end position="78"/>
    </location>
</feature>
<feature type="region of interest" description="Disordered" evidence="1">
    <location>
        <begin position="194"/>
        <end position="218"/>
    </location>
</feature>
<evidence type="ECO:0000313" key="4">
    <source>
        <dbReference type="Proteomes" id="UP001234989"/>
    </source>
</evidence>